<evidence type="ECO:0000313" key="2">
    <source>
        <dbReference type="EMBL" id="KAF2827655.1"/>
    </source>
</evidence>
<keyword evidence="1" id="KW-0472">Membrane</keyword>
<accession>A0A6A7A4Z5</accession>
<proteinExistence type="predicted"/>
<sequence>MTYVYRRRIKRPVYLESLEQHTSAQYPTGSMKLNAILFSALLPTITRSQQHAISQQQAHNIPAEQDLLSRIHRLSGEIVAMRNEMKSITRVQQPVGASTLNAHLDIDKLRNDIITAMREEIWAVNQMQLAAFYENHARDNSRSNECCKVCSEAKAVPSKKAKNTKILLLVLIAAYSAFVLGWLVVIIRKYVKHQLLQQRRVMIAKQR</sequence>
<keyword evidence="1" id="KW-1133">Transmembrane helix</keyword>
<dbReference type="EMBL" id="MU006224">
    <property type="protein sequence ID" value="KAF2827655.1"/>
    <property type="molecule type" value="Genomic_DNA"/>
</dbReference>
<dbReference type="Proteomes" id="UP000799424">
    <property type="component" value="Unassembled WGS sequence"/>
</dbReference>
<name>A0A6A7A4Z5_9PLEO</name>
<keyword evidence="1" id="KW-0812">Transmembrane</keyword>
<dbReference type="AlphaFoldDB" id="A0A6A7A4Z5"/>
<gene>
    <name evidence="2" type="ORF">CC86DRAFT_466387</name>
</gene>
<evidence type="ECO:0000256" key="1">
    <source>
        <dbReference type="SAM" id="Phobius"/>
    </source>
</evidence>
<feature type="transmembrane region" description="Helical" evidence="1">
    <location>
        <begin position="166"/>
        <end position="187"/>
    </location>
</feature>
<protein>
    <submittedName>
        <fullName evidence="2">Uncharacterized protein</fullName>
    </submittedName>
</protein>
<keyword evidence="3" id="KW-1185">Reference proteome</keyword>
<organism evidence="2 3">
    <name type="scientific">Ophiobolus disseminans</name>
    <dbReference type="NCBI Taxonomy" id="1469910"/>
    <lineage>
        <taxon>Eukaryota</taxon>
        <taxon>Fungi</taxon>
        <taxon>Dikarya</taxon>
        <taxon>Ascomycota</taxon>
        <taxon>Pezizomycotina</taxon>
        <taxon>Dothideomycetes</taxon>
        <taxon>Pleosporomycetidae</taxon>
        <taxon>Pleosporales</taxon>
        <taxon>Pleosporineae</taxon>
        <taxon>Phaeosphaeriaceae</taxon>
        <taxon>Ophiobolus</taxon>
    </lineage>
</organism>
<dbReference type="OrthoDB" id="10437115at2759"/>
<reference evidence="2" key="1">
    <citation type="journal article" date="2020" name="Stud. Mycol.">
        <title>101 Dothideomycetes genomes: a test case for predicting lifestyles and emergence of pathogens.</title>
        <authorList>
            <person name="Haridas S."/>
            <person name="Albert R."/>
            <person name="Binder M."/>
            <person name="Bloem J."/>
            <person name="Labutti K."/>
            <person name="Salamov A."/>
            <person name="Andreopoulos B."/>
            <person name="Baker S."/>
            <person name="Barry K."/>
            <person name="Bills G."/>
            <person name="Bluhm B."/>
            <person name="Cannon C."/>
            <person name="Castanera R."/>
            <person name="Culley D."/>
            <person name="Daum C."/>
            <person name="Ezra D."/>
            <person name="Gonzalez J."/>
            <person name="Henrissat B."/>
            <person name="Kuo A."/>
            <person name="Liang C."/>
            <person name="Lipzen A."/>
            <person name="Lutzoni F."/>
            <person name="Magnuson J."/>
            <person name="Mondo S."/>
            <person name="Nolan M."/>
            <person name="Ohm R."/>
            <person name="Pangilinan J."/>
            <person name="Park H.-J."/>
            <person name="Ramirez L."/>
            <person name="Alfaro M."/>
            <person name="Sun H."/>
            <person name="Tritt A."/>
            <person name="Yoshinaga Y."/>
            <person name="Zwiers L.-H."/>
            <person name="Turgeon B."/>
            <person name="Goodwin S."/>
            <person name="Spatafora J."/>
            <person name="Crous P."/>
            <person name="Grigoriev I."/>
        </authorList>
    </citation>
    <scope>NUCLEOTIDE SEQUENCE</scope>
    <source>
        <strain evidence="2">CBS 113818</strain>
    </source>
</reference>
<evidence type="ECO:0000313" key="3">
    <source>
        <dbReference type="Proteomes" id="UP000799424"/>
    </source>
</evidence>